<proteinExistence type="predicted"/>
<comment type="caution">
    <text evidence="1">The sequence shown here is derived from an EMBL/GenBank/DDBJ whole genome shotgun (WGS) entry which is preliminary data.</text>
</comment>
<evidence type="ECO:0000313" key="1">
    <source>
        <dbReference type="EMBL" id="GBL64273.1"/>
    </source>
</evidence>
<reference evidence="1 2" key="1">
    <citation type="journal article" date="2019" name="Sci. Rep.">
        <title>Orb-weaving spider Araneus ventricosus genome elucidates the spidroin gene catalogue.</title>
        <authorList>
            <person name="Kono N."/>
            <person name="Nakamura H."/>
            <person name="Ohtoshi R."/>
            <person name="Moran D.A.P."/>
            <person name="Shinohara A."/>
            <person name="Yoshida Y."/>
            <person name="Fujiwara M."/>
            <person name="Mori M."/>
            <person name="Tomita M."/>
            <person name="Arakawa K."/>
        </authorList>
    </citation>
    <scope>NUCLEOTIDE SEQUENCE [LARGE SCALE GENOMIC DNA]</scope>
</reference>
<name>A0A4Y1ZS59_ARAVE</name>
<gene>
    <name evidence="1" type="ORF">AVEN_269517_1</name>
</gene>
<protein>
    <submittedName>
        <fullName evidence="1">Uncharacterized protein</fullName>
    </submittedName>
</protein>
<dbReference type="Proteomes" id="UP000499080">
    <property type="component" value="Unassembled WGS sequence"/>
</dbReference>
<dbReference type="EMBL" id="BGPR01077143">
    <property type="protein sequence ID" value="GBL64273.1"/>
    <property type="molecule type" value="Genomic_DNA"/>
</dbReference>
<dbReference type="AlphaFoldDB" id="A0A4Y1ZS59"/>
<keyword evidence="2" id="KW-1185">Reference proteome</keyword>
<organism evidence="1 2">
    <name type="scientific">Araneus ventricosus</name>
    <name type="common">Orbweaver spider</name>
    <name type="synonym">Epeira ventricosa</name>
    <dbReference type="NCBI Taxonomy" id="182803"/>
    <lineage>
        <taxon>Eukaryota</taxon>
        <taxon>Metazoa</taxon>
        <taxon>Ecdysozoa</taxon>
        <taxon>Arthropoda</taxon>
        <taxon>Chelicerata</taxon>
        <taxon>Arachnida</taxon>
        <taxon>Araneae</taxon>
        <taxon>Araneomorphae</taxon>
        <taxon>Entelegynae</taxon>
        <taxon>Araneoidea</taxon>
        <taxon>Araneidae</taxon>
        <taxon>Araneus</taxon>
    </lineage>
</organism>
<evidence type="ECO:0000313" key="2">
    <source>
        <dbReference type="Proteomes" id="UP000499080"/>
    </source>
</evidence>
<sequence length="83" mass="9585">MESPLAPWQRIDALVSFIYPALQFLMRTAQFKEDWTLFDEALRRAIKTHHTFLKMLATSSFMAIVNLGVSEFPLPPRSQTSIE</sequence>
<accession>A0A4Y1ZS59</accession>